<reference evidence="2 3" key="1">
    <citation type="submission" date="2012-05" db="EMBL/GenBank/DDBJ databases">
        <title>Finished chromosome of genome of Oscillatoria sp. PCC 7112.</title>
        <authorList>
            <consortium name="US DOE Joint Genome Institute"/>
            <person name="Gugger M."/>
            <person name="Coursin T."/>
            <person name="Rippka R."/>
            <person name="Tandeau De Marsac N."/>
            <person name="Huntemann M."/>
            <person name="Wei C.-L."/>
            <person name="Han J."/>
            <person name="Detter J.C."/>
            <person name="Han C."/>
            <person name="Tapia R."/>
            <person name="Davenport K."/>
            <person name="Daligault H."/>
            <person name="Erkkila T."/>
            <person name="Gu W."/>
            <person name="Munk A.C.C."/>
            <person name="Teshima H."/>
            <person name="Xu Y."/>
            <person name="Chain P."/>
            <person name="Chen A."/>
            <person name="Krypides N."/>
            <person name="Mavromatis K."/>
            <person name="Markowitz V."/>
            <person name="Szeto E."/>
            <person name="Ivanova N."/>
            <person name="Mikhailova N."/>
            <person name="Ovchinnikova G."/>
            <person name="Pagani I."/>
            <person name="Pati A."/>
            <person name="Goodwin L."/>
            <person name="Peters L."/>
            <person name="Pitluck S."/>
            <person name="Woyke T."/>
            <person name="Kerfeld C."/>
        </authorList>
    </citation>
    <scope>NUCLEOTIDE SEQUENCE [LARGE SCALE GENOMIC DNA]</scope>
    <source>
        <strain evidence="2 3">PCC 7112</strain>
    </source>
</reference>
<dbReference type="OrthoDB" id="7550377at2"/>
<dbReference type="Proteomes" id="UP000010478">
    <property type="component" value="Chromosome"/>
</dbReference>
<keyword evidence="1" id="KW-0732">Signal</keyword>
<gene>
    <name evidence="2" type="ORF">Osc7112_4228</name>
</gene>
<dbReference type="EMBL" id="CP003614">
    <property type="protein sequence ID" value="AFZ08551.1"/>
    <property type="molecule type" value="Genomic_DNA"/>
</dbReference>
<feature type="chain" id="PRO_5003936851" evidence="1">
    <location>
        <begin position="24"/>
        <end position="70"/>
    </location>
</feature>
<organism evidence="2 3">
    <name type="scientific">Phormidium nigroviride PCC 7112</name>
    <dbReference type="NCBI Taxonomy" id="179408"/>
    <lineage>
        <taxon>Bacteria</taxon>
        <taxon>Bacillati</taxon>
        <taxon>Cyanobacteriota</taxon>
        <taxon>Cyanophyceae</taxon>
        <taxon>Oscillatoriophycideae</taxon>
        <taxon>Oscillatoriales</taxon>
        <taxon>Oscillatoriaceae</taxon>
        <taxon>Phormidium</taxon>
    </lineage>
</organism>
<accession>K9VKU5</accession>
<proteinExistence type="predicted"/>
<sequence length="70" mass="8053" precursor="true">MRQTLVFLAITTFQVTQISVALAQNSSAFEQRMISEINRARENPPAYADWLQRVKQTYDPATKSLFFILS</sequence>
<protein>
    <submittedName>
        <fullName evidence="2">Uncharacterized protein</fullName>
    </submittedName>
</protein>
<feature type="signal peptide" evidence="1">
    <location>
        <begin position="1"/>
        <end position="23"/>
    </location>
</feature>
<dbReference type="RefSeq" id="WP_015177795.1">
    <property type="nucleotide sequence ID" value="NC_019729.1"/>
</dbReference>
<evidence type="ECO:0000256" key="1">
    <source>
        <dbReference type="SAM" id="SignalP"/>
    </source>
</evidence>
<keyword evidence="3" id="KW-1185">Reference proteome</keyword>
<dbReference type="KEGG" id="oni:Osc7112_4228"/>
<evidence type="ECO:0000313" key="2">
    <source>
        <dbReference type="EMBL" id="AFZ08551.1"/>
    </source>
</evidence>
<name>K9VKU5_9CYAN</name>
<evidence type="ECO:0000313" key="3">
    <source>
        <dbReference type="Proteomes" id="UP000010478"/>
    </source>
</evidence>
<dbReference type="HOGENOM" id="CLU_2754018_0_0_3"/>
<dbReference type="AlphaFoldDB" id="K9VKU5"/>